<protein>
    <submittedName>
        <fullName evidence="3">Nuclear transport factor 2 family protein</fullName>
    </submittedName>
</protein>
<evidence type="ECO:0000259" key="2">
    <source>
        <dbReference type="Pfam" id="PF13474"/>
    </source>
</evidence>
<organism evidence="3 4">
    <name type="scientific">Pseudohalioglobus sediminis</name>
    <dbReference type="NCBI Taxonomy" id="2606449"/>
    <lineage>
        <taxon>Bacteria</taxon>
        <taxon>Pseudomonadati</taxon>
        <taxon>Pseudomonadota</taxon>
        <taxon>Gammaproteobacteria</taxon>
        <taxon>Cellvibrionales</taxon>
        <taxon>Halieaceae</taxon>
        <taxon>Pseudohalioglobus</taxon>
    </lineage>
</organism>
<evidence type="ECO:0000313" key="4">
    <source>
        <dbReference type="Proteomes" id="UP000323708"/>
    </source>
</evidence>
<feature type="region of interest" description="Disordered" evidence="1">
    <location>
        <begin position="245"/>
        <end position="288"/>
    </location>
</feature>
<dbReference type="EMBL" id="VTUX01000010">
    <property type="protein sequence ID" value="KAA1188427.1"/>
    <property type="molecule type" value="Genomic_DNA"/>
</dbReference>
<dbReference type="Proteomes" id="UP000323708">
    <property type="component" value="Unassembled WGS sequence"/>
</dbReference>
<feature type="compositionally biased region" description="Basic residues" evidence="1">
    <location>
        <begin position="275"/>
        <end position="288"/>
    </location>
</feature>
<gene>
    <name evidence="3" type="ORF">F0M18_18190</name>
</gene>
<dbReference type="Pfam" id="PF13474">
    <property type="entry name" value="SnoaL_3"/>
    <property type="match status" value="1"/>
</dbReference>
<proteinExistence type="predicted"/>
<dbReference type="Gene3D" id="3.10.450.50">
    <property type="match status" value="1"/>
</dbReference>
<accession>A0A5B0WPB5</accession>
<dbReference type="SUPFAM" id="SSF54427">
    <property type="entry name" value="NTF2-like"/>
    <property type="match status" value="1"/>
</dbReference>
<reference evidence="3 4" key="1">
    <citation type="submission" date="2019-09" db="EMBL/GenBank/DDBJ databases">
        <authorList>
            <person name="Chen X.-Y."/>
        </authorList>
    </citation>
    <scope>NUCLEOTIDE SEQUENCE [LARGE SCALE GENOMIC DNA]</scope>
    <source>
        <strain evidence="3 4">NY5</strain>
    </source>
</reference>
<dbReference type="InterPro" id="IPR037401">
    <property type="entry name" value="SnoaL-like"/>
</dbReference>
<evidence type="ECO:0000313" key="3">
    <source>
        <dbReference type="EMBL" id="KAA1188427.1"/>
    </source>
</evidence>
<comment type="caution">
    <text evidence="3">The sequence shown here is derived from an EMBL/GenBank/DDBJ whole genome shotgun (WGS) entry which is preliminary data.</text>
</comment>
<evidence type="ECO:0000256" key="1">
    <source>
        <dbReference type="SAM" id="MobiDB-lite"/>
    </source>
</evidence>
<keyword evidence="4" id="KW-1185">Reference proteome</keyword>
<feature type="domain" description="SnoaL-like" evidence="2">
    <location>
        <begin position="118"/>
        <end position="232"/>
    </location>
</feature>
<sequence>MPKQMMPSRQTQPAMASAGAWVDGQAAVSWGVVLMAKASPEARKHGLNENDRCEDYSMHRLPAGVAYNGVQTRALIGTIVDLIHCPNQPEANPMHLHRTLTLLACLLPNLLMASEVDIAAALDRFHAAATAADEDAYLAEVTDNMVFLGTDASERWQGQAWRDFVHQHFSEGQGWEYRLQRRHITLSADGASAWFDELLDNDQLGLCRGSGVLVKDASGWKISQYNLSMPVPNEMILGVARDIASDTSTPAGEPSAHFTEEAKEAEETEEEAGKRCPKRHKTNRRANC</sequence>
<dbReference type="AlphaFoldDB" id="A0A5B0WPB5"/>
<dbReference type="InterPro" id="IPR032710">
    <property type="entry name" value="NTF2-like_dom_sf"/>
</dbReference>
<name>A0A5B0WPB5_9GAMM</name>